<sequence length="116" mass="12907">MSRFHITVDQRYTHAFDSILATRITAEQMASVQHHFSFDAFDFPLSENNTEPAPTAPCAKSILWPVHSTCVVHLNVIQRSLTCVKPRFDVDGIGVPDAIIGYQAAVHIACEQQNGR</sequence>
<reference evidence="1 2" key="1">
    <citation type="submission" date="2015-01" db="EMBL/GenBank/DDBJ databases">
        <title>Evolution of Trichinella species and genotypes.</title>
        <authorList>
            <person name="Korhonen P.K."/>
            <person name="Edoardo P."/>
            <person name="Giuseppe L.R."/>
            <person name="Gasser R.B."/>
        </authorList>
    </citation>
    <scope>NUCLEOTIDE SEQUENCE [LARGE SCALE GENOMIC DNA]</scope>
    <source>
        <strain evidence="1">ISS417</strain>
    </source>
</reference>
<dbReference type="Proteomes" id="UP000055048">
    <property type="component" value="Unassembled WGS sequence"/>
</dbReference>
<comment type="caution">
    <text evidence="1">The sequence shown here is derived from an EMBL/GenBank/DDBJ whole genome shotgun (WGS) entry which is preliminary data.</text>
</comment>
<evidence type="ECO:0000313" key="1">
    <source>
        <dbReference type="EMBL" id="KRX50503.1"/>
    </source>
</evidence>
<keyword evidence="2" id="KW-1185">Reference proteome</keyword>
<dbReference type="EMBL" id="JYDJ01000005">
    <property type="protein sequence ID" value="KRX50503.1"/>
    <property type="molecule type" value="Genomic_DNA"/>
</dbReference>
<accession>A0A0V0UI84</accession>
<dbReference type="AlphaFoldDB" id="A0A0V0UI84"/>
<proteinExistence type="predicted"/>
<evidence type="ECO:0000313" key="2">
    <source>
        <dbReference type="Proteomes" id="UP000055048"/>
    </source>
</evidence>
<organism evidence="1 2">
    <name type="scientific">Trichinella murrelli</name>
    <dbReference type="NCBI Taxonomy" id="144512"/>
    <lineage>
        <taxon>Eukaryota</taxon>
        <taxon>Metazoa</taxon>
        <taxon>Ecdysozoa</taxon>
        <taxon>Nematoda</taxon>
        <taxon>Enoplea</taxon>
        <taxon>Dorylaimia</taxon>
        <taxon>Trichinellida</taxon>
        <taxon>Trichinellidae</taxon>
        <taxon>Trichinella</taxon>
    </lineage>
</organism>
<gene>
    <name evidence="1" type="ORF">T05_9235</name>
</gene>
<name>A0A0V0UI84_9BILA</name>
<protein>
    <submittedName>
        <fullName evidence="1">Uncharacterized protein</fullName>
    </submittedName>
</protein>